<dbReference type="PANTHER" id="PTHR46494:SF1">
    <property type="entry name" value="CORA FAMILY METAL ION TRANSPORTER (EUROFUNG)"/>
    <property type="match status" value="1"/>
</dbReference>
<feature type="region of interest" description="Disordered" evidence="5">
    <location>
        <begin position="1786"/>
        <end position="1825"/>
    </location>
</feature>
<dbReference type="GO" id="GO:0005886">
    <property type="term" value="C:plasma membrane"/>
    <property type="evidence" value="ECO:0007669"/>
    <property type="project" value="UniProtKB-SubCell"/>
</dbReference>
<dbReference type="HOGENOM" id="CLU_235001_0_0_1"/>
<proteinExistence type="predicted"/>
<name>A0A084B6L6_STACB</name>
<keyword evidence="4 6" id="KW-0472">Membrane</keyword>
<reference evidence="7 8" key="1">
    <citation type="journal article" date="2014" name="BMC Genomics">
        <title>Comparative genome sequencing reveals chemotype-specific gene clusters in the toxigenic black mold Stachybotrys.</title>
        <authorList>
            <person name="Semeiks J."/>
            <person name="Borek D."/>
            <person name="Otwinowski Z."/>
            <person name="Grishin N.V."/>
        </authorList>
    </citation>
    <scope>NUCLEOTIDE SEQUENCE [LARGE SCALE GENOMIC DNA]</scope>
    <source>
        <strain evidence="8">CBS 109288 / IBT 7711</strain>
    </source>
</reference>
<protein>
    <submittedName>
        <fullName evidence="7">Uncharacterized protein</fullName>
    </submittedName>
</protein>
<dbReference type="GO" id="GO:0050897">
    <property type="term" value="F:cobalt ion binding"/>
    <property type="evidence" value="ECO:0007669"/>
    <property type="project" value="TreeGrafter"/>
</dbReference>
<keyword evidence="8" id="KW-1185">Reference proteome</keyword>
<feature type="region of interest" description="Disordered" evidence="5">
    <location>
        <begin position="1149"/>
        <end position="1168"/>
    </location>
</feature>
<feature type="transmembrane region" description="Helical" evidence="6">
    <location>
        <begin position="1706"/>
        <end position="1728"/>
    </location>
</feature>
<feature type="compositionally biased region" description="Basic and acidic residues" evidence="5">
    <location>
        <begin position="1786"/>
        <end position="1796"/>
    </location>
</feature>
<evidence type="ECO:0000256" key="3">
    <source>
        <dbReference type="ARBA" id="ARBA00022989"/>
    </source>
</evidence>
<feature type="compositionally biased region" description="Basic and acidic residues" evidence="5">
    <location>
        <begin position="1052"/>
        <end position="1070"/>
    </location>
</feature>
<feature type="region of interest" description="Disordered" evidence="5">
    <location>
        <begin position="776"/>
        <end position="836"/>
    </location>
</feature>
<dbReference type="InterPro" id="IPR045863">
    <property type="entry name" value="CorA_TM1_TM2"/>
</dbReference>
<feature type="region of interest" description="Disordered" evidence="5">
    <location>
        <begin position="1036"/>
        <end position="1077"/>
    </location>
</feature>
<dbReference type="OrthoDB" id="5430750at2759"/>
<feature type="compositionally biased region" description="Polar residues" evidence="5">
    <location>
        <begin position="849"/>
        <end position="864"/>
    </location>
</feature>
<dbReference type="SUPFAM" id="SSF144083">
    <property type="entry name" value="Magnesium transport protein CorA, transmembrane region"/>
    <property type="match status" value="1"/>
</dbReference>
<feature type="compositionally biased region" description="Basic and acidic residues" evidence="5">
    <location>
        <begin position="81"/>
        <end position="90"/>
    </location>
</feature>
<keyword evidence="3 6" id="KW-1133">Transmembrane helix</keyword>
<feature type="compositionally biased region" description="Basic residues" evidence="5">
    <location>
        <begin position="134"/>
        <end position="145"/>
    </location>
</feature>
<evidence type="ECO:0000256" key="6">
    <source>
        <dbReference type="SAM" id="Phobius"/>
    </source>
</evidence>
<accession>A0A084B6L6</accession>
<feature type="region of interest" description="Disordered" evidence="5">
    <location>
        <begin position="303"/>
        <end position="366"/>
    </location>
</feature>
<feature type="compositionally biased region" description="Acidic residues" evidence="5">
    <location>
        <begin position="959"/>
        <end position="968"/>
    </location>
</feature>
<evidence type="ECO:0000256" key="2">
    <source>
        <dbReference type="ARBA" id="ARBA00022692"/>
    </source>
</evidence>
<feature type="compositionally biased region" description="Basic and acidic residues" evidence="5">
    <location>
        <begin position="103"/>
        <end position="120"/>
    </location>
</feature>
<feature type="compositionally biased region" description="Pro residues" evidence="5">
    <location>
        <begin position="345"/>
        <end position="354"/>
    </location>
</feature>
<evidence type="ECO:0000313" key="8">
    <source>
        <dbReference type="Proteomes" id="UP000028045"/>
    </source>
</evidence>
<feature type="compositionally biased region" description="Polar residues" evidence="5">
    <location>
        <begin position="1158"/>
        <end position="1168"/>
    </location>
</feature>
<feature type="compositionally biased region" description="Acidic residues" evidence="5">
    <location>
        <begin position="866"/>
        <end position="875"/>
    </location>
</feature>
<feature type="compositionally biased region" description="Pro residues" evidence="5">
    <location>
        <begin position="303"/>
        <end position="331"/>
    </location>
</feature>
<feature type="compositionally biased region" description="Polar residues" evidence="5">
    <location>
        <begin position="149"/>
        <end position="164"/>
    </location>
</feature>
<feature type="region of interest" description="Disordered" evidence="5">
    <location>
        <begin position="849"/>
        <end position="886"/>
    </location>
</feature>
<dbReference type="EMBL" id="KL647898">
    <property type="protein sequence ID" value="KEY73195.1"/>
    <property type="molecule type" value="Genomic_DNA"/>
</dbReference>
<dbReference type="GO" id="GO:0015095">
    <property type="term" value="F:magnesium ion transmembrane transporter activity"/>
    <property type="evidence" value="ECO:0007669"/>
    <property type="project" value="TreeGrafter"/>
</dbReference>
<comment type="subcellular location">
    <subcellularLocation>
        <location evidence="1">Cell membrane</location>
        <topology evidence="1">Multi-pass membrane protein</topology>
    </subcellularLocation>
</comment>
<dbReference type="PANTHER" id="PTHR46494">
    <property type="entry name" value="CORA FAMILY METAL ION TRANSPORTER (EUROFUNG)"/>
    <property type="match status" value="1"/>
</dbReference>
<gene>
    <name evidence="7" type="ORF">S7711_04161</name>
</gene>
<feature type="compositionally biased region" description="Polar residues" evidence="5">
    <location>
        <begin position="49"/>
        <end position="59"/>
    </location>
</feature>
<evidence type="ECO:0000256" key="1">
    <source>
        <dbReference type="ARBA" id="ARBA00004651"/>
    </source>
</evidence>
<feature type="compositionally biased region" description="Polar residues" evidence="5">
    <location>
        <begin position="803"/>
        <end position="817"/>
    </location>
</feature>
<evidence type="ECO:0000313" key="7">
    <source>
        <dbReference type="EMBL" id="KEY73195.1"/>
    </source>
</evidence>
<sequence>MDPAADDLRRADTGLTQASTRAQRSSSRPTAEYRRYQAYVASDSDESQGLENDRYSSLGSYRHEGQVDDDGPNQEVPTTEDDLRYSRDSYQEESWLDDEEPNQDERRTEPEVSWHGRTVDEEILPEDSASAAKPRVRRITLRPVRRPSTIESMYTTGSDTNPQYNHRRSHRQVKTQNPSGYPYSSNDPGVPLGNPFAPRHSQYAQARVPRAEGYYGRTSDGYYGRHHYNPEYGGVDPYSGPAGYESWSRMQNPAYGTGAQNYYSRGAYNSYYGNPPVGGQDMMYYNGWRDPYHQSPYAYSPPAPVRAPFPTPAPPPPPLSESSSGPPPPGPEVEESNFAAAEAPPAVPQAPPWGGPDFQAPPGLSSIPAMLQPSSRIVRTVNIAATISGIQSPTALGATNKTVSAWLQPCTGFEDENATTELLAIQALEYYQDGNGQSKATLVSVPDAVTVAKKDTSAVQMRWLHVKSQKFSFDFLERLVSHCPSDILSHDLKQVALSLLKKGCPHLVRRLDSGKSFEAGGILRYNGVYTENPMKETDPVIFLSVPYFMLKERKRRANGLEDFGALTLLQSLYGYEVGDERETNQIVNKMNRSLARKIIHVPQVWCLMIGSSTLVTVADCSLVELQKGSITVDQQRYSAHGDSCLVQVADIDNEQFRFVIPRAYSLLQLRTHLALLVQRKYSFDQFDLFSENGEPLNSEAWISLMAEATREVRLVIRGKNGKGNDKSGPASPKNQIVPYIQNYRRPTMNLDGLPISNPFNHPSQPFDASANQYRQLTPYGHNPFSPKGGYNGSGAPPPAYGTWPSQASIGNPRSGQRLSMEASKGVPAPPETSNNPVTSRMMFVLASSTQVSRSELQGTAQLTDSDGPDISELSDTDSAADAPTRPHANMVAVDRLTHRGMSRDMGRGMSQQAMASILLEPKIPFTGDTYLPPREDSRVTKLKKEGRVLNYKSLTETPEMYELDLDGPDAERRGPYEDDDDASSLSGDSVDFEVIPCSSVGQQSKLVASNEGQTAEQDYALRFKAVWVPDASRIYSEPTRTSGESESGKPASVEEPHRNKTRPSESKAQTDQEGSTTKATVYKLPFFTWELSQLRGTKDETAKGTVINRLLNNINSDLATRDVFGKLYDKAYMCSYLDLEQRHNNWTRSPASSLAPVSKSSTQSNDALMSGGLSSDTEAFMSIPSHIAIGSQDNRSGEQDSIEMATEDDFLFESTFILAGSGIEDRDSDSYRLITRKTGLDSAPKLPHKEGYMAESARQIHVKATVRAEIDALIDLSKGILDLFVPVELQFHRLTEKYWGSLDRIFRQIKFAIEDYPEQQQVWSIGKFHTNPSDQNGQSLKTRRTAFDQCSSCTSSHPYDTSWEALSHIHQFHTDCPGPSRYKHAFDDPCSVWLRTKYQSCNSSRYIEVAKIIQVFTKNMREFCRQATDLQLAVASVHTTSSKSASASDSNPFLPSALVHAFENILLAFVIQGKHLSLVNEWVVTDIRSQNKTTRAPRGFGNRTSSSGFGAKVDNMIRSGAECITRACQCIDQTRVDITLLGSRTTTGSSVSLDSVGVEFLVAVLIGHIQHQGINAESRPAALVELYQQYTARLHFEANRKPRRKVFLDIQILQEELDALRNVLESQKRIFNNYRELTAPTVSGTTTQARKILYPLEIQYINKMIACLIQRDFELKTLQGRSQGLRDQVKQSIEILEEGHGKAIRVFTIVTLFFLPLSFVSSFFGMNVVDIRDTGRRQDLFWSIALPVTLGVLGVAYLYAYKWDSIVGRFGHWLDDIRDRQALPSRKTDKTTEMHTLKTTGRVFDTGQHEPQQADTKSEKSSPWPWKQIALSDLKAKYQKPKRMNTDRSIGE</sequence>
<organism evidence="7 8">
    <name type="scientific">Stachybotrys chartarum (strain CBS 109288 / IBT 7711)</name>
    <name type="common">Toxic black mold</name>
    <name type="synonym">Stilbospora chartarum</name>
    <dbReference type="NCBI Taxonomy" id="1280523"/>
    <lineage>
        <taxon>Eukaryota</taxon>
        <taxon>Fungi</taxon>
        <taxon>Dikarya</taxon>
        <taxon>Ascomycota</taxon>
        <taxon>Pezizomycotina</taxon>
        <taxon>Sordariomycetes</taxon>
        <taxon>Hypocreomycetidae</taxon>
        <taxon>Hypocreales</taxon>
        <taxon>Stachybotryaceae</taxon>
        <taxon>Stachybotrys</taxon>
    </lineage>
</organism>
<keyword evidence="2 6" id="KW-0812">Transmembrane</keyword>
<feature type="region of interest" description="Disordered" evidence="5">
    <location>
        <begin position="959"/>
        <end position="989"/>
    </location>
</feature>
<evidence type="ECO:0000256" key="4">
    <source>
        <dbReference type="ARBA" id="ARBA00023136"/>
    </source>
</evidence>
<dbReference type="GO" id="GO:0000287">
    <property type="term" value="F:magnesium ion binding"/>
    <property type="evidence" value="ECO:0007669"/>
    <property type="project" value="TreeGrafter"/>
</dbReference>
<dbReference type="InterPro" id="IPR002523">
    <property type="entry name" value="MgTranspt_CorA/ZnTranspt_ZntB"/>
</dbReference>
<dbReference type="GO" id="GO:0015087">
    <property type="term" value="F:cobalt ion transmembrane transporter activity"/>
    <property type="evidence" value="ECO:0007669"/>
    <property type="project" value="TreeGrafter"/>
</dbReference>
<dbReference type="Pfam" id="PF01544">
    <property type="entry name" value="CorA"/>
    <property type="match status" value="1"/>
</dbReference>
<feature type="compositionally biased region" description="Basic and acidic residues" evidence="5">
    <location>
        <begin position="1"/>
        <end position="12"/>
    </location>
</feature>
<feature type="compositionally biased region" description="Low complexity" evidence="5">
    <location>
        <begin position="16"/>
        <end position="30"/>
    </location>
</feature>
<evidence type="ECO:0000256" key="5">
    <source>
        <dbReference type="SAM" id="MobiDB-lite"/>
    </source>
</evidence>
<feature type="region of interest" description="Disordered" evidence="5">
    <location>
        <begin position="1"/>
        <end position="182"/>
    </location>
</feature>
<dbReference type="Proteomes" id="UP000028045">
    <property type="component" value="Unassembled WGS sequence"/>
</dbReference>
<dbReference type="Gene3D" id="1.20.58.340">
    <property type="entry name" value="Magnesium transport protein CorA, transmembrane region"/>
    <property type="match status" value="1"/>
</dbReference>
<feature type="transmembrane region" description="Helical" evidence="6">
    <location>
        <begin position="1740"/>
        <end position="1760"/>
    </location>
</feature>